<evidence type="ECO:0000313" key="2">
    <source>
        <dbReference type="EMBL" id="KAA0038408.1"/>
    </source>
</evidence>
<feature type="region of interest" description="Disordered" evidence="1">
    <location>
        <begin position="77"/>
        <end position="239"/>
    </location>
</feature>
<dbReference type="Proteomes" id="UP000321393">
    <property type="component" value="Unassembled WGS sequence"/>
</dbReference>
<feature type="compositionally biased region" description="Polar residues" evidence="1">
    <location>
        <begin position="160"/>
        <end position="174"/>
    </location>
</feature>
<evidence type="ECO:0000256" key="1">
    <source>
        <dbReference type="SAM" id="MobiDB-lite"/>
    </source>
</evidence>
<accession>A0A5A7T6C3</accession>
<name>A0A5A7T6C3_CUCMM</name>
<feature type="compositionally biased region" description="Polar residues" evidence="1">
    <location>
        <begin position="49"/>
        <end position="65"/>
    </location>
</feature>
<proteinExistence type="predicted"/>
<feature type="compositionally biased region" description="Acidic residues" evidence="1">
    <location>
        <begin position="178"/>
        <end position="191"/>
    </location>
</feature>
<gene>
    <name evidence="2" type="ORF">E6C27_scaffold270G003060</name>
</gene>
<protein>
    <submittedName>
        <fullName evidence="2">Flocculation protein FLO11-like</fullName>
    </submittedName>
</protein>
<sequence length="496" mass="53174">MVTTRFKEYSSGISFSKISSTSCSSDAMDPTAPKSTTSSKGKCTVPSPAHSSNAERSTNPPSQVTVKEEVLEFFSPQSACPSVSSSVPKLPSKPEPRVSVETVVLDSESSDSDDNVILSTLLHRTRSARSNQTTSSEKPQASGGVSPQVAPPQPSEHTKYSGTQSSQKASSKTAPPSEVEDEDDDSDDEDYAPGTEEKTEAETTSTSTENQSASLEKDPSDHRSTEEPGESLIPRSTEGPRAHKWKYVVTQRIADEANIADRYNFCSAILELIRNVDLIRTLSEVGPFYPRLMRELIVNLPSDFNDPSADEYQKGHIRGVCFNVSSKLLNSYLGITLLADYAVSYPTPERLAGDLTSGTVPVWPVDGQLPVAFLTINGFILAKQSTILTPLDTVGSAPQVIPLTLRLFQGAHFPDVAVEFDNAPGGTSTPAASQPAVGHPVTLSISLANRLLQALIVESRALTRQISELTDHRTVLDAVIGDLRSTASGTIPPPSD</sequence>
<dbReference type="OrthoDB" id="1425037at2759"/>
<dbReference type="AlphaFoldDB" id="A0A5A7T6C3"/>
<feature type="compositionally biased region" description="Polar residues" evidence="1">
    <location>
        <begin position="128"/>
        <end position="145"/>
    </location>
</feature>
<feature type="compositionally biased region" description="Low complexity" evidence="1">
    <location>
        <begin position="77"/>
        <end position="90"/>
    </location>
</feature>
<feature type="region of interest" description="Disordered" evidence="1">
    <location>
        <begin position="16"/>
        <end position="65"/>
    </location>
</feature>
<organism evidence="2 3">
    <name type="scientific">Cucumis melo var. makuwa</name>
    <name type="common">Oriental melon</name>
    <dbReference type="NCBI Taxonomy" id="1194695"/>
    <lineage>
        <taxon>Eukaryota</taxon>
        <taxon>Viridiplantae</taxon>
        <taxon>Streptophyta</taxon>
        <taxon>Embryophyta</taxon>
        <taxon>Tracheophyta</taxon>
        <taxon>Spermatophyta</taxon>
        <taxon>Magnoliopsida</taxon>
        <taxon>eudicotyledons</taxon>
        <taxon>Gunneridae</taxon>
        <taxon>Pentapetalae</taxon>
        <taxon>rosids</taxon>
        <taxon>fabids</taxon>
        <taxon>Cucurbitales</taxon>
        <taxon>Cucurbitaceae</taxon>
        <taxon>Benincaseae</taxon>
        <taxon>Cucumis</taxon>
    </lineage>
</organism>
<reference evidence="2 3" key="1">
    <citation type="submission" date="2019-08" db="EMBL/GenBank/DDBJ databases">
        <title>Draft genome sequences of two oriental melons (Cucumis melo L. var makuwa).</title>
        <authorList>
            <person name="Kwon S.-Y."/>
        </authorList>
    </citation>
    <scope>NUCLEOTIDE SEQUENCE [LARGE SCALE GENOMIC DNA]</scope>
    <source>
        <strain evidence="3">cv. SW 3</strain>
        <tissue evidence="2">Leaf</tissue>
    </source>
</reference>
<evidence type="ECO:0000313" key="3">
    <source>
        <dbReference type="Proteomes" id="UP000321393"/>
    </source>
</evidence>
<dbReference type="EMBL" id="SSTE01018746">
    <property type="protein sequence ID" value="KAA0038408.1"/>
    <property type="molecule type" value="Genomic_DNA"/>
</dbReference>
<comment type="caution">
    <text evidence="2">The sequence shown here is derived from an EMBL/GenBank/DDBJ whole genome shotgun (WGS) entry which is preliminary data.</text>
</comment>
<feature type="compositionally biased region" description="Low complexity" evidence="1">
    <location>
        <begin position="16"/>
        <end position="25"/>
    </location>
</feature>
<feature type="compositionally biased region" description="Basic and acidic residues" evidence="1">
    <location>
        <begin position="215"/>
        <end position="226"/>
    </location>
</feature>